<dbReference type="EMBL" id="MGIP01000018">
    <property type="protein sequence ID" value="OGM90696.1"/>
    <property type="molecule type" value="Genomic_DNA"/>
</dbReference>
<dbReference type="GO" id="GO:0019290">
    <property type="term" value="P:siderophore biosynthetic process"/>
    <property type="evidence" value="ECO:0007669"/>
    <property type="project" value="InterPro"/>
</dbReference>
<comment type="caution">
    <text evidence="2">The sequence shown here is derived from an EMBL/GenBank/DDBJ whole genome shotgun (WGS) entry which is preliminary data.</text>
</comment>
<feature type="domain" description="Aerobactin siderophore biosynthesis IucA/IucC N-terminal" evidence="1">
    <location>
        <begin position="98"/>
        <end position="209"/>
    </location>
</feature>
<dbReference type="Proteomes" id="UP000177029">
    <property type="component" value="Unassembled WGS sequence"/>
</dbReference>
<organism evidence="2 3">
    <name type="scientific">Candidatus Wolfebacteria bacterium RIFCSPHIGHO2_01_FULL_48_22</name>
    <dbReference type="NCBI Taxonomy" id="1802555"/>
    <lineage>
        <taxon>Bacteria</taxon>
        <taxon>Candidatus Wolfeibacteriota</taxon>
    </lineage>
</organism>
<dbReference type="PANTHER" id="PTHR34384">
    <property type="entry name" value="L-2,3-DIAMINOPROPANOATE--CITRATE LIGASE"/>
    <property type="match status" value="1"/>
</dbReference>
<evidence type="ECO:0000313" key="3">
    <source>
        <dbReference type="Proteomes" id="UP000177029"/>
    </source>
</evidence>
<dbReference type="InterPro" id="IPR007310">
    <property type="entry name" value="Aerobactin_biosyn_IucA/IucC_N"/>
</dbReference>
<sequence>MKLTELDFGNSLKSTIYGERFINDTKGHFEDYSEVDARYDPQCPAPYIDLPYTLLPSERVIVLQSEPSLELSGWTCVDGKYRFLWHPDVTRRGLQIDGTVRSQPTSSTRTLLTENHPRVYIKTDLNKKHFRFIRRLHRSSVEHSMAICNDLRDTCMNLPESSRYAFLPESLGLVVRGGDHEGSGVVFRETLPCPFAKDARVMMPYHSLYANDPRHPDDKPLLVQAVELHAGGNALDYFVSEIVGPIIETWVFLVSTRGILPELHGQNALAEIDRNLRVRRVAHRDFQGTYSDARIRSNLGLPLFTKHVAGSELGTTAGSQYSLVFDGMIGRYLLSRLTKKPSKKSLSG</sequence>
<dbReference type="InterPro" id="IPR037455">
    <property type="entry name" value="LucA/IucC-like"/>
</dbReference>
<gene>
    <name evidence="2" type="ORF">A2755_04090</name>
</gene>
<proteinExistence type="predicted"/>
<name>A0A1F8DQJ6_9BACT</name>
<dbReference type="Gene3D" id="1.10.510.40">
    <property type="match status" value="1"/>
</dbReference>
<dbReference type="Pfam" id="PF04183">
    <property type="entry name" value="IucA_IucC"/>
    <property type="match status" value="1"/>
</dbReference>
<evidence type="ECO:0000313" key="2">
    <source>
        <dbReference type="EMBL" id="OGM90696.1"/>
    </source>
</evidence>
<accession>A0A1F8DQJ6</accession>
<evidence type="ECO:0000259" key="1">
    <source>
        <dbReference type="Pfam" id="PF04183"/>
    </source>
</evidence>
<dbReference type="AlphaFoldDB" id="A0A1F8DQJ6"/>
<reference evidence="2 3" key="1">
    <citation type="journal article" date="2016" name="Nat. Commun.">
        <title>Thousands of microbial genomes shed light on interconnected biogeochemical processes in an aquifer system.</title>
        <authorList>
            <person name="Anantharaman K."/>
            <person name="Brown C.T."/>
            <person name="Hug L.A."/>
            <person name="Sharon I."/>
            <person name="Castelle C.J."/>
            <person name="Probst A.J."/>
            <person name="Thomas B.C."/>
            <person name="Singh A."/>
            <person name="Wilkins M.J."/>
            <person name="Karaoz U."/>
            <person name="Brodie E.L."/>
            <person name="Williams K.H."/>
            <person name="Hubbard S.S."/>
            <person name="Banfield J.F."/>
        </authorList>
    </citation>
    <scope>NUCLEOTIDE SEQUENCE [LARGE SCALE GENOMIC DNA]</scope>
</reference>
<protein>
    <recommendedName>
        <fullName evidence="1">Aerobactin siderophore biosynthesis IucA/IucC N-terminal domain-containing protein</fullName>
    </recommendedName>
</protein>